<evidence type="ECO:0008006" key="3">
    <source>
        <dbReference type="Google" id="ProtNLM"/>
    </source>
</evidence>
<gene>
    <name evidence="2" type="ORF">METZ01_LOCUS311867</name>
</gene>
<evidence type="ECO:0000256" key="1">
    <source>
        <dbReference type="SAM" id="Phobius"/>
    </source>
</evidence>
<proteinExistence type="predicted"/>
<keyword evidence="1" id="KW-1133">Transmembrane helix</keyword>
<keyword evidence="1" id="KW-0472">Membrane</keyword>
<sequence>MSFILRDFYIKRSFSLTGKMHIGSIIPVLSAVVFLVILVVKSSLALSLGLVGALSIVRFRTPIKEPEELVYLFLAIAIGLGYAAGQILITTILVLLIFCMIYLWLSNRKIAKTSEYNLVVKWEKEGVAFDDILKEISPIVQNLKLVRLDKSSLDNTSVMLVVPNEDSPIESITDRLQKLDKNMKITFFEAKTNW</sequence>
<protein>
    <recommendedName>
        <fullName evidence="3">DUF4956 domain-containing protein</fullName>
    </recommendedName>
</protein>
<name>A0A382NCS9_9ZZZZ</name>
<feature type="transmembrane region" description="Helical" evidence="1">
    <location>
        <begin position="71"/>
        <end position="104"/>
    </location>
</feature>
<keyword evidence="1" id="KW-0812">Transmembrane</keyword>
<reference evidence="2" key="1">
    <citation type="submission" date="2018-05" db="EMBL/GenBank/DDBJ databases">
        <authorList>
            <person name="Lanie J.A."/>
            <person name="Ng W.-L."/>
            <person name="Kazmierczak K.M."/>
            <person name="Andrzejewski T.M."/>
            <person name="Davidsen T.M."/>
            <person name="Wayne K.J."/>
            <person name="Tettelin H."/>
            <person name="Glass J.I."/>
            <person name="Rusch D."/>
            <person name="Podicherti R."/>
            <person name="Tsui H.-C.T."/>
            <person name="Winkler M.E."/>
        </authorList>
    </citation>
    <scope>NUCLEOTIDE SEQUENCE</scope>
</reference>
<dbReference type="EMBL" id="UINC01099611">
    <property type="protein sequence ID" value="SVC59013.1"/>
    <property type="molecule type" value="Genomic_DNA"/>
</dbReference>
<dbReference type="InterPro" id="IPR032531">
    <property type="entry name" value="DUF4956"/>
</dbReference>
<organism evidence="2">
    <name type="scientific">marine metagenome</name>
    <dbReference type="NCBI Taxonomy" id="408172"/>
    <lineage>
        <taxon>unclassified sequences</taxon>
        <taxon>metagenomes</taxon>
        <taxon>ecological metagenomes</taxon>
    </lineage>
</organism>
<evidence type="ECO:0000313" key="2">
    <source>
        <dbReference type="EMBL" id="SVC59013.1"/>
    </source>
</evidence>
<dbReference type="AlphaFoldDB" id="A0A382NCS9"/>
<dbReference type="Pfam" id="PF16316">
    <property type="entry name" value="DUF4956"/>
    <property type="match status" value="1"/>
</dbReference>
<accession>A0A382NCS9</accession>
<feature type="transmembrane region" description="Helical" evidence="1">
    <location>
        <begin position="21"/>
        <end position="51"/>
    </location>
</feature>